<organism evidence="2 3">
    <name type="scientific">Winogradskyella litoriviva</name>
    <dbReference type="NCBI Taxonomy" id="1220182"/>
    <lineage>
        <taxon>Bacteria</taxon>
        <taxon>Pseudomonadati</taxon>
        <taxon>Bacteroidota</taxon>
        <taxon>Flavobacteriia</taxon>
        <taxon>Flavobacteriales</taxon>
        <taxon>Flavobacteriaceae</taxon>
        <taxon>Winogradskyella</taxon>
    </lineage>
</organism>
<accession>A0ABX2EA53</accession>
<name>A0ABX2EA53_9FLAO</name>
<feature type="signal peptide" evidence="1">
    <location>
        <begin position="1"/>
        <end position="22"/>
    </location>
</feature>
<keyword evidence="1" id="KW-0732">Signal</keyword>
<feature type="chain" id="PRO_5046168407" evidence="1">
    <location>
        <begin position="23"/>
        <end position="249"/>
    </location>
</feature>
<gene>
    <name evidence="2" type="ORF">HNV10_16910</name>
</gene>
<sequence length="249" mass="29074">MKIGKLTLISILGIVLFTSCNSDDDLTENQNELNSFIYENYWEDAKQIYQNEVANNINHFNYNLEYLDSLEIVKIAKNIQSVYELTIPEQDSIFNQYQIHANIGYIFTELTFKVEDNQTIGSAETMNLILPSSNENELFNFYNNNQFVFTQSIPIATNWVDVEFNDNKNLTFLKNSLLDISFITNVEIGPFLGEGESKMKFERFENHNITTFRMGWGDCYAGCITRRYWKFKTTESSAEFIESYYGNEF</sequence>
<reference evidence="2 3" key="1">
    <citation type="journal article" date="2015" name="Int. J. Syst. Evol. Microbiol.">
        <title>Winogradskyella litoriviva sp. nov., isolated from coastal seawater.</title>
        <authorList>
            <person name="Nedashkovskaya O.I."/>
            <person name="Kukhlevskiy A.D."/>
            <person name="Zhukova N.V."/>
            <person name="Kim S.J."/>
            <person name="Rhee S.K."/>
            <person name="Mikhailov V.V."/>
        </authorList>
    </citation>
    <scope>NUCLEOTIDE SEQUENCE [LARGE SCALE GENOMIC DNA]</scope>
    <source>
        <strain evidence="2 3">KMM6491</strain>
    </source>
</reference>
<dbReference type="Proteomes" id="UP000805085">
    <property type="component" value="Unassembled WGS sequence"/>
</dbReference>
<protein>
    <submittedName>
        <fullName evidence="2">Uncharacterized protein</fullName>
    </submittedName>
</protein>
<dbReference type="EMBL" id="JABRWQ010000014">
    <property type="protein sequence ID" value="NRD24938.1"/>
    <property type="molecule type" value="Genomic_DNA"/>
</dbReference>
<dbReference type="RefSeq" id="WP_173302621.1">
    <property type="nucleotide sequence ID" value="NZ_JABRWQ010000014.1"/>
</dbReference>
<comment type="caution">
    <text evidence="2">The sequence shown here is derived from an EMBL/GenBank/DDBJ whole genome shotgun (WGS) entry which is preliminary data.</text>
</comment>
<keyword evidence="3" id="KW-1185">Reference proteome</keyword>
<evidence type="ECO:0000313" key="2">
    <source>
        <dbReference type="EMBL" id="NRD24938.1"/>
    </source>
</evidence>
<evidence type="ECO:0000313" key="3">
    <source>
        <dbReference type="Proteomes" id="UP000805085"/>
    </source>
</evidence>
<evidence type="ECO:0000256" key="1">
    <source>
        <dbReference type="SAM" id="SignalP"/>
    </source>
</evidence>
<proteinExistence type="predicted"/>
<dbReference type="PROSITE" id="PS51257">
    <property type="entry name" value="PROKAR_LIPOPROTEIN"/>
    <property type="match status" value="1"/>
</dbReference>